<dbReference type="GO" id="GO:0003677">
    <property type="term" value="F:DNA binding"/>
    <property type="evidence" value="ECO:0007669"/>
    <property type="project" value="UniProtKB-KW"/>
</dbReference>
<evidence type="ECO:0000256" key="6">
    <source>
        <dbReference type="SAM" id="MobiDB-lite"/>
    </source>
</evidence>
<feature type="domain" description="AP2/ERF" evidence="7">
    <location>
        <begin position="655"/>
        <end position="701"/>
    </location>
</feature>
<protein>
    <submittedName>
        <fullName evidence="9">Uncharacterized protein LOC34624501</fullName>
    </submittedName>
</protein>
<evidence type="ECO:0000256" key="1">
    <source>
        <dbReference type="ARBA" id="ARBA00004123"/>
    </source>
</evidence>
<feature type="region of interest" description="Disordered" evidence="6">
    <location>
        <begin position="993"/>
        <end position="1016"/>
    </location>
</feature>
<evidence type="ECO:0000256" key="3">
    <source>
        <dbReference type="ARBA" id="ARBA00023125"/>
    </source>
</evidence>
<dbReference type="GO" id="GO:0005634">
    <property type="term" value="C:nucleus"/>
    <property type="evidence" value="ECO:0007669"/>
    <property type="project" value="UniProtKB-SubCell"/>
</dbReference>
<organism evidence="8 9">
    <name type="scientific">Cyclospora cayetanensis</name>
    <dbReference type="NCBI Taxonomy" id="88456"/>
    <lineage>
        <taxon>Eukaryota</taxon>
        <taxon>Sar</taxon>
        <taxon>Alveolata</taxon>
        <taxon>Apicomplexa</taxon>
        <taxon>Conoidasida</taxon>
        <taxon>Coccidia</taxon>
        <taxon>Eucoccidiorida</taxon>
        <taxon>Eimeriorina</taxon>
        <taxon>Eimeriidae</taxon>
        <taxon>Cyclospora</taxon>
    </lineage>
</organism>
<dbReference type="Pfam" id="PF00847">
    <property type="entry name" value="AP2"/>
    <property type="match status" value="1"/>
</dbReference>
<evidence type="ECO:0000313" key="8">
    <source>
        <dbReference type="Proteomes" id="UP000515125"/>
    </source>
</evidence>
<evidence type="ECO:0000256" key="5">
    <source>
        <dbReference type="ARBA" id="ARBA00023242"/>
    </source>
</evidence>
<feature type="region of interest" description="Disordered" evidence="6">
    <location>
        <begin position="798"/>
        <end position="870"/>
    </location>
</feature>
<reference evidence="9" key="1">
    <citation type="submission" date="2025-08" db="UniProtKB">
        <authorList>
            <consortium name="RefSeq"/>
        </authorList>
    </citation>
    <scope>IDENTIFICATION</scope>
</reference>
<comment type="subcellular location">
    <subcellularLocation>
        <location evidence="1">Nucleus</location>
    </subcellularLocation>
</comment>
<feature type="region of interest" description="Disordered" evidence="6">
    <location>
        <begin position="886"/>
        <end position="906"/>
    </location>
</feature>
<feature type="region of interest" description="Disordered" evidence="6">
    <location>
        <begin position="104"/>
        <end position="125"/>
    </location>
</feature>
<dbReference type="RefSeq" id="XP_026190096.1">
    <property type="nucleotide sequence ID" value="XM_026334311.1"/>
</dbReference>
<keyword evidence="2" id="KW-0805">Transcription regulation</keyword>
<dbReference type="OrthoDB" id="349003at2759"/>
<keyword evidence="8" id="KW-1185">Reference proteome</keyword>
<feature type="region of interest" description="Disordered" evidence="6">
    <location>
        <begin position="549"/>
        <end position="572"/>
    </location>
</feature>
<evidence type="ECO:0000313" key="9">
    <source>
        <dbReference type="RefSeq" id="XP_026190096.1"/>
    </source>
</evidence>
<dbReference type="Gene3D" id="1.20.5.2050">
    <property type="match status" value="2"/>
</dbReference>
<evidence type="ECO:0000259" key="7">
    <source>
        <dbReference type="Pfam" id="PF00847"/>
    </source>
</evidence>
<dbReference type="Proteomes" id="UP000515125">
    <property type="component" value="Unplaced"/>
</dbReference>
<keyword evidence="5" id="KW-0539">Nucleus</keyword>
<feature type="region of interest" description="Disordered" evidence="6">
    <location>
        <begin position="16"/>
        <end position="39"/>
    </location>
</feature>
<dbReference type="GeneID" id="34624501"/>
<sequence>MADHAVYLGVQRLVKAEEGESAAENTNEEEERSDRAKQPCTRCAAKSEGDAGRAFFPNSPFLGSVAAEVLNQFVIDSASLRTDAATSDSAANRRASSCCSQTQGTASASSADEALPPACPSPTLRERGAEALPIGSGAKPSLEAPGKDTALALAALNSSTPLGGLPPTAAAAAAPHDAAAASCKGGAGEKGPLEATQAVLAELMEGLRLGCSSSTQEGAIQGPSSSAAASVAAHLVKIRKAQTMAELSSYIAVFQGALPAVCGGGPLTASKCEALLRALDLVCASPPSALVASSGNGNGVCPPPPQGPLGAPAAEAGTMRYPPDGLEAQQLMCFRLLEALSVLHSSFGQRGRAASPQSASPVYAYHQGVILAAKASRQLFVYLHVVLGKLLLHAVHAVPSLLLAAATEGALVVPAERPLTLLRGAPPQAIEEAFAALQTLYEAANPGAPSARTSQRTAAADAARTEGPAAAAAAAAAAAGGLRSRRLGDVARSQGGADAAAASATATPVPSLLCSPTIRFLGSSEQEGGLEGYAVRGFPGGTGLEPVCGPPLPPAAKGGAPPGGAPPLSLQSGAAAAKGPAAFSLSGLLESPLGALKEEPGGPLASPAASSLWGPLGSLASSPEASNFAEPLEPACCSSSGPPGGPPSPSGGPNVSFDATHNRWIAFWRSQGRSHSKSFSCAKYGGREAARLQALGFRRQLQETAAGEGCAGASAAATDIQSVLAGLNMCQSQKDALAALQQPLLLRQSGGGGGPQSFLGALGGSAMCPGVDPRDAAHSGLSGEEALKALSLLQELRSGSTGPTTAGGGAPPRKPKAKRVGGGGVTRVDGGGVPVRQWAVMGRGPTGRTRTSSARAKSAPNTPGGPRRLDGVGVAAAEELRCLGRNTSSSGASSGYGTEAPALPSPLQGAESQWQMRLRVVSGSITFDRSQNRFMAQWKTSDGCKHSKSFYIKNFSSVEEAQLNALRFKENLLAERDSERSAAAAGIAAAAAQSSARGGGKHRSNDGGPHGGGGAPAMHEALECILSRSIQSCLEEEAADGSTLDKSMVGGSSSLVDSIKAAVAAAAASATETDENCAGPSQALSASMWEEAGGGSSTKESGGPSQHAGGGSCNGSKISPQGISAKRCRQQAVAAATAAAAAAAPSSFAPSPEPHYKRLKHLLSAAVAPSSPSCNMPTLLARGREGEAPKVAPASVVGLQQQASLQDAAAAGAGGIGGCEASLRGPFLLLDSESVYGSLSNKLKSNSTYPPSQVATQYQLAWTLQLYTPYRGDPT</sequence>
<feature type="region of interest" description="Disordered" evidence="6">
    <location>
        <begin position="623"/>
        <end position="656"/>
    </location>
</feature>
<accession>A0A6P6RQN9</accession>
<evidence type="ECO:0000256" key="2">
    <source>
        <dbReference type="ARBA" id="ARBA00023015"/>
    </source>
</evidence>
<dbReference type="GO" id="GO:0003700">
    <property type="term" value="F:DNA-binding transcription factor activity"/>
    <property type="evidence" value="ECO:0007669"/>
    <property type="project" value="InterPro"/>
</dbReference>
<name>A0A6P6RQN9_9EIME</name>
<feature type="compositionally biased region" description="Polar residues" evidence="6">
    <location>
        <begin position="848"/>
        <end position="861"/>
    </location>
</feature>
<gene>
    <name evidence="9" type="primary">LOC34624501</name>
</gene>
<dbReference type="InterPro" id="IPR001471">
    <property type="entry name" value="AP2/ERF_dom"/>
</dbReference>
<proteinExistence type="predicted"/>
<feature type="region of interest" description="Disordered" evidence="6">
    <location>
        <begin position="1090"/>
        <end position="1116"/>
    </location>
</feature>
<keyword evidence="3" id="KW-0238">DNA-binding</keyword>
<evidence type="ECO:0000256" key="4">
    <source>
        <dbReference type="ARBA" id="ARBA00023163"/>
    </source>
</evidence>
<dbReference type="AlphaFoldDB" id="A0A6P6RQN9"/>
<keyword evidence="4" id="KW-0804">Transcription</keyword>
<feature type="compositionally biased region" description="Low complexity" evidence="6">
    <location>
        <begin position="888"/>
        <end position="897"/>
    </location>
</feature>
<feature type="compositionally biased region" description="Gly residues" evidence="6">
    <location>
        <begin position="820"/>
        <end position="833"/>
    </location>
</feature>